<dbReference type="AlphaFoldDB" id="A0AA39X026"/>
<comment type="caution">
    <text evidence="1">The sequence shown here is derived from an EMBL/GenBank/DDBJ whole genome shotgun (WGS) entry which is preliminary data.</text>
</comment>
<keyword evidence="2" id="KW-1185">Reference proteome</keyword>
<reference evidence="1" key="1">
    <citation type="submission" date="2023-06" db="EMBL/GenBank/DDBJ databases">
        <title>Genome-scale phylogeny and comparative genomics of the fungal order Sordariales.</title>
        <authorList>
            <consortium name="Lawrence Berkeley National Laboratory"/>
            <person name="Hensen N."/>
            <person name="Bonometti L."/>
            <person name="Westerberg I."/>
            <person name="Brannstrom I.O."/>
            <person name="Guillou S."/>
            <person name="Cros-Aarteil S."/>
            <person name="Calhoun S."/>
            <person name="Haridas S."/>
            <person name="Kuo A."/>
            <person name="Mondo S."/>
            <person name="Pangilinan J."/>
            <person name="Riley R."/>
            <person name="LaButti K."/>
            <person name="Andreopoulos B."/>
            <person name="Lipzen A."/>
            <person name="Chen C."/>
            <person name="Yanf M."/>
            <person name="Daum C."/>
            <person name="Ng V."/>
            <person name="Clum A."/>
            <person name="Steindorff A."/>
            <person name="Ohm R."/>
            <person name="Martin F."/>
            <person name="Silar P."/>
            <person name="Natvig D."/>
            <person name="Lalanne C."/>
            <person name="Gautier V."/>
            <person name="Ament-velasquez S.L."/>
            <person name="Kruys A."/>
            <person name="Hutchinson M.I."/>
            <person name="Powell A.J."/>
            <person name="Barry K."/>
            <person name="Miller A.N."/>
            <person name="Grigoriev I.V."/>
            <person name="Debuchy R."/>
            <person name="Gladieux P."/>
            <person name="Thoren M.H."/>
            <person name="Johannesson H."/>
        </authorList>
    </citation>
    <scope>NUCLEOTIDE SEQUENCE</scope>
    <source>
        <strain evidence="1">SMH3391-2</strain>
    </source>
</reference>
<dbReference type="Proteomes" id="UP001174934">
    <property type="component" value="Unassembled WGS sequence"/>
</dbReference>
<accession>A0AA39X026</accession>
<dbReference type="Gene3D" id="3.40.630.30">
    <property type="match status" value="1"/>
</dbReference>
<protein>
    <submittedName>
        <fullName evidence="1">Uncharacterized protein</fullName>
    </submittedName>
</protein>
<evidence type="ECO:0000313" key="2">
    <source>
        <dbReference type="Proteomes" id="UP001174934"/>
    </source>
</evidence>
<name>A0AA39X026_9PEZI</name>
<gene>
    <name evidence="1" type="ORF">B0T17DRAFT_616975</name>
</gene>
<organism evidence="1 2">
    <name type="scientific">Bombardia bombarda</name>
    <dbReference type="NCBI Taxonomy" id="252184"/>
    <lineage>
        <taxon>Eukaryota</taxon>
        <taxon>Fungi</taxon>
        <taxon>Dikarya</taxon>
        <taxon>Ascomycota</taxon>
        <taxon>Pezizomycotina</taxon>
        <taxon>Sordariomycetes</taxon>
        <taxon>Sordariomycetidae</taxon>
        <taxon>Sordariales</taxon>
        <taxon>Lasiosphaeriaceae</taxon>
        <taxon>Bombardia</taxon>
    </lineage>
</organism>
<proteinExistence type="predicted"/>
<sequence>MTPPNPFASEPRFEIRKLEPQHIPWANAIITHTNRYQSPAWAVLYHDRNAQTLYNFYHSTEVIVGHCINSGYSYGLFDTQYAFKNPAASAPTNGALLWDFSSPDATREELEDQMDFPLVAIALAHDLFHTFDKDAMTPLFQELPLLGRMFTILDGLDTRDPASWKPTAPGQVAQRNGTNTVRGYEGKGLAKRMAIWHMRLMAELGFRGIQIETANPAIDKLWLNPPEPFRAELDGDL</sequence>
<dbReference type="EMBL" id="JAULSR010000003">
    <property type="protein sequence ID" value="KAK0624808.1"/>
    <property type="molecule type" value="Genomic_DNA"/>
</dbReference>
<evidence type="ECO:0000313" key="1">
    <source>
        <dbReference type="EMBL" id="KAK0624808.1"/>
    </source>
</evidence>